<evidence type="ECO:0000256" key="1">
    <source>
        <dbReference type="SAM" id="Phobius"/>
    </source>
</evidence>
<evidence type="ECO:0000313" key="3">
    <source>
        <dbReference type="Proteomes" id="UP000265520"/>
    </source>
</evidence>
<keyword evidence="3" id="KW-1185">Reference proteome</keyword>
<organism evidence="2 3">
    <name type="scientific">Trifolium medium</name>
    <dbReference type="NCBI Taxonomy" id="97028"/>
    <lineage>
        <taxon>Eukaryota</taxon>
        <taxon>Viridiplantae</taxon>
        <taxon>Streptophyta</taxon>
        <taxon>Embryophyta</taxon>
        <taxon>Tracheophyta</taxon>
        <taxon>Spermatophyta</taxon>
        <taxon>Magnoliopsida</taxon>
        <taxon>eudicotyledons</taxon>
        <taxon>Gunneridae</taxon>
        <taxon>Pentapetalae</taxon>
        <taxon>rosids</taxon>
        <taxon>fabids</taxon>
        <taxon>Fabales</taxon>
        <taxon>Fabaceae</taxon>
        <taxon>Papilionoideae</taxon>
        <taxon>50 kb inversion clade</taxon>
        <taxon>NPAAA clade</taxon>
        <taxon>Hologalegina</taxon>
        <taxon>IRL clade</taxon>
        <taxon>Trifolieae</taxon>
        <taxon>Trifolium</taxon>
    </lineage>
</organism>
<dbReference type="EMBL" id="LXQA010101812">
    <property type="protein sequence ID" value="MCI16643.1"/>
    <property type="molecule type" value="Genomic_DNA"/>
</dbReference>
<comment type="caution">
    <text evidence="2">The sequence shown here is derived from an EMBL/GenBank/DDBJ whole genome shotgun (WGS) entry which is preliminary data.</text>
</comment>
<feature type="transmembrane region" description="Helical" evidence="1">
    <location>
        <begin position="6"/>
        <end position="23"/>
    </location>
</feature>
<accession>A0A392PX08</accession>
<keyword evidence="1" id="KW-1133">Transmembrane helix</keyword>
<dbReference type="AlphaFoldDB" id="A0A392PX08"/>
<dbReference type="Proteomes" id="UP000265520">
    <property type="component" value="Unassembled WGS sequence"/>
</dbReference>
<keyword evidence="1" id="KW-0472">Membrane</keyword>
<reference evidence="2 3" key="1">
    <citation type="journal article" date="2018" name="Front. Plant Sci.">
        <title>Red Clover (Trifolium pratense) and Zigzag Clover (T. medium) - A Picture of Genomic Similarities and Differences.</title>
        <authorList>
            <person name="Dluhosova J."/>
            <person name="Istvanek J."/>
            <person name="Nedelnik J."/>
            <person name="Repkova J."/>
        </authorList>
    </citation>
    <scope>NUCLEOTIDE SEQUENCE [LARGE SCALE GENOMIC DNA]</scope>
    <source>
        <strain evidence="3">cv. 10/8</strain>
        <tissue evidence="2">Leaf</tissue>
    </source>
</reference>
<keyword evidence="1" id="KW-0812">Transmembrane</keyword>
<protein>
    <submittedName>
        <fullName evidence="2">Uncharacterized protein</fullName>
    </submittedName>
</protein>
<evidence type="ECO:0000313" key="2">
    <source>
        <dbReference type="EMBL" id="MCI16643.1"/>
    </source>
</evidence>
<sequence length="60" mass="6752">MLPELAVVVVVVALAVVTPFHLFHRHWCYGFSIDSFLLHKSNRKPPATVQLELVQTLVSP</sequence>
<proteinExistence type="predicted"/>
<name>A0A392PX08_9FABA</name>